<evidence type="ECO:0000313" key="2">
    <source>
        <dbReference type="EMBL" id="KAG2104018.1"/>
    </source>
</evidence>
<dbReference type="Proteomes" id="UP000823399">
    <property type="component" value="Unassembled WGS sequence"/>
</dbReference>
<reference evidence="2" key="1">
    <citation type="journal article" date="2020" name="New Phytol.">
        <title>Comparative genomics reveals dynamic genome evolution in host specialist ectomycorrhizal fungi.</title>
        <authorList>
            <person name="Lofgren L.A."/>
            <person name="Nguyen N.H."/>
            <person name="Vilgalys R."/>
            <person name="Ruytinx J."/>
            <person name="Liao H.L."/>
            <person name="Branco S."/>
            <person name="Kuo A."/>
            <person name="LaButti K."/>
            <person name="Lipzen A."/>
            <person name="Andreopoulos W."/>
            <person name="Pangilinan J."/>
            <person name="Riley R."/>
            <person name="Hundley H."/>
            <person name="Na H."/>
            <person name="Barry K."/>
            <person name="Grigoriev I.V."/>
            <person name="Stajich J.E."/>
            <person name="Kennedy P.G."/>
        </authorList>
    </citation>
    <scope>NUCLEOTIDE SEQUENCE</scope>
    <source>
        <strain evidence="2">FC423</strain>
    </source>
</reference>
<organism evidence="2 3">
    <name type="scientific">Suillus discolor</name>
    <dbReference type="NCBI Taxonomy" id="1912936"/>
    <lineage>
        <taxon>Eukaryota</taxon>
        <taxon>Fungi</taxon>
        <taxon>Dikarya</taxon>
        <taxon>Basidiomycota</taxon>
        <taxon>Agaricomycotina</taxon>
        <taxon>Agaricomycetes</taxon>
        <taxon>Agaricomycetidae</taxon>
        <taxon>Boletales</taxon>
        <taxon>Suillineae</taxon>
        <taxon>Suillaceae</taxon>
        <taxon>Suillus</taxon>
    </lineage>
</organism>
<dbReference type="GeneID" id="64705652"/>
<gene>
    <name evidence="2" type="ORF">F5147DRAFT_808229</name>
</gene>
<feature type="region of interest" description="Disordered" evidence="1">
    <location>
        <begin position="92"/>
        <end position="137"/>
    </location>
</feature>
<dbReference type="RefSeq" id="XP_041290723.1">
    <property type="nucleotide sequence ID" value="XM_041443393.1"/>
</dbReference>
<dbReference type="OrthoDB" id="10440772at2759"/>
<dbReference type="AlphaFoldDB" id="A0A9P7JRR2"/>
<accession>A0A9P7JRR2</accession>
<protein>
    <submittedName>
        <fullName evidence="2">Uncharacterized protein</fullName>
    </submittedName>
</protein>
<name>A0A9P7JRR2_9AGAM</name>
<proteinExistence type="predicted"/>
<dbReference type="EMBL" id="JABBWM010000042">
    <property type="protein sequence ID" value="KAG2104018.1"/>
    <property type="molecule type" value="Genomic_DNA"/>
</dbReference>
<keyword evidence="3" id="KW-1185">Reference proteome</keyword>
<sequence length="151" mass="16450">MGATRFLGIDPKEQKLDMLLASGAIDPGLLFHAQSSKTTVQKSTEQDVIPVLTIITEPPSQDDPFQNENEAARVDDHGSTCESGNLLHKRKIIKASSRALSAPYRKKPPSKAKHPEPPLLKQQGKQPGEKSHFVETGGVQSVIESRVKGFT</sequence>
<comment type="caution">
    <text evidence="2">The sequence shown here is derived from an EMBL/GenBank/DDBJ whole genome shotgun (WGS) entry which is preliminary data.</text>
</comment>
<evidence type="ECO:0000313" key="3">
    <source>
        <dbReference type="Proteomes" id="UP000823399"/>
    </source>
</evidence>
<evidence type="ECO:0000256" key="1">
    <source>
        <dbReference type="SAM" id="MobiDB-lite"/>
    </source>
</evidence>